<feature type="region of interest" description="Disordered" evidence="1">
    <location>
        <begin position="16"/>
        <end position="41"/>
    </location>
</feature>
<sequence length="268" mass="28592">MVADALSRAPAAVRAVAGSQAARQHRTNAGDEDAGERTPATKTLDDARLGQTVTDVARRVLTPPTAAAEETARRVLPAHAGMDNKMLNQTVVPTLSTAIAETVARRVPPAPTVSKRTRAVTRSMARQASDPTQPVEPVEHAAAGHARAKVAGEAGKQQPPARRPRREQHVHWADANSASRGARCVRRLRGAATHHWITTCIQSSSSATGLLLAVPALRGEPTRDLPAFVQSVSQSFDSCSRYQSLFGRRARRFRGAQGHVLATRVAIG</sequence>
<gene>
    <name evidence="2" type="ORF">Plil01_001157800</name>
</gene>
<keyword evidence="3" id="KW-1185">Reference proteome</keyword>
<accession>A0A9W6U925</accession>
<feature type="region of interest" description="Disordered" evidence="1">
    <location>
        <begin position="109"/>
        <end position="171"/>
    </location>
</feature>
<dbReference type="EMBL" id="BSXW01000669">
    <property type="protein sequence ID" value="GMF27640.1"/>
    <property type="molecule type" value="Genomic_DNA"/>
</dbReference>
<evidence type="ECO:0000313" key="3">
    <source>
        <dbReference type="Proteomes" id="UP001165083"/>
    </source>
</evidence>
<protein>
    <submittedName>
        <fullName evidence="2">Unnamed protein product</fullName>
    </submittedName>
</protein>
<comment type="caution">
    <text evidence="2">The sequence shown here is derived from an EMBL/GenBank/DDBJ whole genome shotgun (WGS) entry which is preliminary data.</text>
</comment>
<evidence type="ECO:0000256" key="1">
    <source>
        <dbReference type="SAM" id="MobiDB-lite"/>
    </source>
</evidence>
<dbReference type="AlphaFoldDB" id="A0A9W6U925"/>
<evidence type="ECO:0000313" key="2">
    <source>
        <dbReference type="EMBL" id="GMF27640.1"/>
    </source>
</evidence>
<proteinExistence type="predicted"/>
<name>A0A9W6U925_9STRA</name>
<reference evidence="2" key="1">
    <citation type="submission" date="2023-04" db="EMBL/GenBank/DDBJ databases">
        <title>Phytophthora lilii NBRC 32176.</title>
        <authorList>
            <person name="Ichikawa N."/>
            <person name="Sato H."/>
            <person name="Tonouchi N."/>
        </authorList>
    </citation>
    <scope>NUCLEOTIDE SEQUENCE</scope>
    <source>
        <strain evidence="2">NBRC 32176</strain>
    </source>
</reference>
<dbReference type="Proteomes" id="UP001165083">
    <property type="component" value="Unassembled WGS sequence"/>
</dbReference>
<feature type="compositionally biased region" description="Low complexity" evidence="1">
    <location>
        <begin position="140"/>
        <end position="160"/>
    </location>
</feature>
<organism evidence="2 3">
    <name type="scientific">Phytophthora lilii</name>
    <dbReference type="NCBI Taxonomy" id="2077276"/>
    <lineage>
        <taxon>Eukaryota</taxon>
        <taxon>Sar</taxon>
        <taxon>Stramenopiles</taxon>
        <taxon>Oomycota</taxon>
        <taxon>Peronosporomycetes</taxon>
        <taxon>Peronosporales</taxon>
        <taxon>Peronosporaceae</taxon>
        <taxon>Phytophthora</taxon>
    </lineage>
</organism>